<dbReference type="InterPro" id="IPR016496">
    <property type="entry name" value="GTPase_HflX"/>
</dbReference>
<keyword evidence="3" id="KW-0460">Magnesium</keyword>
<dbReference type="InterPro" id="IPR049372">
    <property type="entry name" value="PPP1R21_C"/>
</dbReference>
<dbReference type="Pfam" id="PF10205">
    <property type="entry name" value="KLRAQ"/>
    <property type="match status" value="1"/>
</dbReference>
<reference evidence="9" key="1">
    <citation type="submission" date="2024-02" db="UniProtKB">
        <authorList>
            <consortium name="WormBaseParasite"/>
        </authorList>
    </citation>
    <scope>IDENTIFICATION</scope>
</reference>
<feature type="compositionally biased region" description="Basic and acidic residues" evidence="6">
    <location>
        <begin position="1492"/>
        <end position="1509"/>
    </location>
</feature>
<accession>A0AAF3JC10</accession>
<dbReference type="GO" id="GO:0005737">
    <property type="term" value="C:cytoplasm"/>
    <property type="evidence" value="ECO:0007669"/>
    <property type="project" value="TreeGrafter"/>
</dbReference>
<sequence>MSTSSISWTADATARYERLAAEYSKLRSNANVLKNGVLEERAKSQKLSDSLQNSETQLRKAQAENESLSFRNEQLTKRVLSLQEELDSSKRKDGKKEKPSKRENFSAAMEADLKNKVLLLEEELQNKMNENMNLTEKINELELLHSKEIMEISEKFAAQINRLEGQLEEARHLNVENEKKLAKTAETREIETAVVIPFTLHNQLKNNNDPLLKIDLNAHAPPRPEAYRLCCESGRLCSSAISTFLHLYSERTTLFPYDSSLEQLPQEIQQLSTNLSEASTKAHNMAMFLQDLLEREQFDLEIELISFLNHFSPFCASLNVLKPGFSALLNAETRGTWSTSHLDRLSHQFTDHVQKLTEKFEDLLHELQNRSFSENLASKLHQLANIIKDLKDSYCTRWRVESQLPIATKKLKCVGGALTNCLNQLSLEAGRFGARFEKALLIKAKDEESTTSTGVSPLHKIVEIPGNPFDQPTTSATDAQDDDIEDSGLKVNEEVKEIKASTLPAKSPNLSEETSSSLITLETACEKQRTRITELETEREQLLVEIALLKRKAERAQKEKDEKTTENTSNQMEAANSNDDQNEVTVVKHFYSERLSETFTHLQVERDRAKHLTAECSSLLRRASVAEDERRLLEERMKALNKQKQQVEEELSTIRRGYEEQMGELTAHVAELNTKMGLNGQQQGTDRSHQNGSTNSTPRSSFARKLLFQKEFEMNQEALFFRQLDSLIYGYLQRRNYIKTLECLIGESPHLSSLTAQAIPGKVFVNINDVLHDKTLEQIIENFSQTWRSDVSEGLVELVRRLGEISKQFTDYTLAGPGRYEKNIQRQLYARREPTTITRNASHYEKNQSPYKQSTQLNAVRLTPEYFPPPTTQRFYAQIPPEGHPGGQQVEQQQQQQPFLDRREKTSAVPMVKNMITETLRLAQNFQKQQNDQSMNGTDSFDAIDDQTLELLHQAMPHLEERLFDFDEIDFGDLEPSFEQQTMIANNQPNESFDVPSKDLNIPIDTLPEQETSGSRSNEFHEMTSVRAHQPKLDNNESTIASSSKPVTVLPQKAKRIPPSLSNSTRKRAQPRKQAIDAEQELLAVPAIQVYSSNVAPVPETTISTVQSTPFTQIYGQLAMPKSEEGEGSTERFPKKNGANLNLQTLHEPNVGFSSSPSRFSPINDSFTQSARSGIETTYTSKVALPVSVESPSIGERKSAYDSPTDSEEVSREDGELETSPIKKAPPKRDEEKTPKPKKPSSDLMEDLFGDVSSKEYQRERERSSTKSDPKKDSRVQSNRSNRLENKTTERETRKDDEKRQEKKSRDHRLYDSKDKERLGGGSRMKDEDRGGRIKEKRESKDSDEKQTATTMNREEKRRKDDDEQQFMKRMFEREREQEKRDSERSRRNPEAERRREEERKRREEESRRREEAMSRKQAETLRRSSNTTTSTRQPPQNESRTGQKWADKEKTAGNSDLVRGKALKGEPGVLEKTIKLMDRETSSARNVELGNDSHDDGKHVERSGHLEKSTSSTTSTSTSLANQAEHRERSANQRERNDDNNCSPPRTENRRVSDRHLATSNGAPSQNENYLFKSTIGGYRLGSRFASITSGTRALREADLNMSIQTDDRPSTSDQSQKTIDPLEPRDPRITQTSRLSESSSDAEIPADPRLKILSAKRPLNEPHSPVEISPKHDVKAAFDLPSSQPQKKIKLDLHALIVMLRSCARGIAVIRRFCSANDIHEERYTELLRESGHYHNDASTSTNQGHKVLIVHPHIRWGRHSASKWTDPQLQLEEAIALVGTLPTMKIAGSTIVGTDYHTNRRLIWGTGKLEELRLLKKQFRASALMVNVDMLQPNQQASLFEMFGVPVFDRYNIVLSIFKQFATTLEAKLQIQLAEIPYVKHRLHYMFNSSHSGGLSPLQIHSETFGPRGADKFEVLRLREQMLRRKLKEAKEDEEKTAAKNIADGSLVAVVGYTNAGKTSLVKRLTGSASLQPLDRLFATLDTTRHAARLPSGFLSDLPIHLLAAFEATLGHLKLADVIVHLRDVSHPDWKAQSEEVISTLKKVGVGEDKMANVIHVDNKVDKLRGDFTSDLDSSLQISCKSGEGIDGLIGCIERQVIASTGCRLRRIALKLDSPGIQWLYHEGLVMKEPESSTNDRLLFDVFMTDGEMKRFQKNCNIRKA</sequence>
<dbReference type="Pfam" id="PF01926">
    <property type="entry name" value="MMR_HSR1"/>
    <property type="match status" value="1"/>
</dbReference>
<evidence type="ECO:0000256" key="5">
    <source>
        <dbReference type="SAM" id="Coils"/>
    </source>
</evidence>
<dbReference type="PROSITE" id="PS50896">
    <property type="entry name" value="LISH"/>
    <property type="match status" value="1"/>
</dbReference>
<feature type="coiled-coil region" evidence="5">
    <location>
        <begin position="609"/>
        <end position="675"/>
    </location>
</feature>
<keyword evidence="2" id="KW-0547">Nucleotide-binding</keyword>
<keyword evidence="4" id="KW-0342">GTP-binding</keyword>
<dbReference type="SUPFAM" id="SSF52540">
    <property type="entry name" value="P-loop containing nucleoside triphosphate hydrolases"/>
    <property type="match status" value="1"/>
</dbReference>
<keyword evidence="8" id="KW-1185">Reference proteome</keyword>
<feature type="compositionally biased region" description="Low complexity" evidence="6">
    <location>
        <begin position="1510"/>
        <end position="1520"/>
    </location>
</feature>
<feature type="compositionally biased region" description="Polar residues" evidence="6">
    <location>
        <begin position="1631"/>
        <end position="1643"/>
    </location>
</feature>
<feature type="region of interest" description="Disordered" evidence="6">
    <location>
        <begin position="84"/>
        <end position="105"/>
    </location>
</feature>
<evidence type="ECO:0000256" key="1">
    <source>
        <dbReference type="ARBA" id="ARBA00022723"/>
    </source>
</evidence>
<evidence type="ECO:0000256" key="2">
    <source>
        <dbReference type="ARBA" id="ARBA00022741"/>
    </source>
</evidence>
<evidence type="ECO:0000256" key="4">
    <source>
        <dbReference type="ARBA" id="ARBA00023134"/>
    </source>
</evidence>
<dbReference type="WBParaSite" id="MBELARI_LOCUS9291">
    <property type="protein sequence ID" value="MBELARI_LOCUS9291"/>
    <property type="gene ID" value="MBELARI_LOCUS9291"/>
</dbReference>
<organism evidence="8 9">
    <name type="scientific">Mesorhabditis belari</name>
    <dbReference type="NCBI Taxonomy" id="2138241"/>
    <lineage>
        <taxon>Eukaryota</taxon>
        <taxon>Metazoa</taxon>
        <taxon>Ecdysozoa</taxon>
        <taxon>Nematoda</taxon>
        <taxon>Chromadorea</taxon>
        <taxon>Rhabditida</taxon>
        <taxon>Rhabditina</taxon>
        <taxon>Rhabditomorpha</taxon>
        <taxon>Rhabditoidea</taxon>
        <taxon>Rhabditidae</taxon>
        <taxon>Mesorhabditinae</taxon>
        <taxon>Mesorhabditis</taxon>
    </lineage>
</organism>
<feature type="compositionally biased region" description="Basic and acidic residues" evidence="6">
    <location>
        <begin position="554"/>
        <end position="565"/>
    </location>
</feature>
<dbReference type="PANTHER" id="PTHR10229:SF0">
    <property type="entry name" value="GTP-BINDING PROTEIN 6-RELATED"/>
    <property type="match status" value="1"/>
</dbReference>
<dbReference type="InterPro" id="IPR006594">
    <property type="entry name" value="LisH"/>
</dbReference>
<feature type="compositionally biased region" description="Basic and acidic residues" evidence="6">
    <location>
        <begin position="1473"/>
        <end position="1483"/>
    </location>
</feature>
<feature type="compositionally biased region" description="Basic and acidic residues" evidence="6">
    <location>
        <begin position="1548"/>
        <end position="1558"/>
    </location>
</feature>
<dbReference type="InterPro" id="IPR025121">
    <property type="entry name" value="GTPase_HflX_N"/>
</dbReference>
<proteinExistence type="predicted"/>
<dbReference type="GO" id="GO:0005525">
    <property type="term" value="F:GTP binding"/>
    <property type="evidence" value="ECO:0007669"/>
    <property type="project" value="UniProtKB-KW"/>
</dbReference>
<dbReference type="SMART" id="SM01254">
    <property type="entry name" value="KLRAQ"/>
    <property type="match status" value="1"/>
</dbReference>
<feature type="region of interest" description="Disordered" evidence="6">
    <location>
        <begin position="462"/>
        <end position="484"/>
    </location>
</feature>
<feature type="compositionally biased region" description="Basic and acidic residues" evidence="6">
    <location>
        <begin position="1282"/>
        <end position="1423"/>
    </location>
</feature>
<dbReference type="Gene3D" id="3.40.50.300">
    <property type="entry name" value="P-loop containing nucleotide triphosphate hydrolases"/>
    <property type="match status" value="1"/>
</dbReference>
<dbReference type="PROSITE" id="PS51705">
    <property type="entry name" value="G_HFLX"/>
    <property type="match status" value="1"/>
</dbReference>
<name>A0AAF3JC10_9BILA</name>
<feature type="compositionally biased region" description="Polar residues" evidence="6">
    <location>
        <begin position="1434"/>
        <end position="1443"/>
    </location>
</feature>
<keyword evidence="5" id="KW-0175">Coiled coil</keyword>
<dbReference type="GO" id="GO:0046872">
    <property type="term" value="F:metal ion binding"/>
    <property type="evidence" value="ECO:0007669"/>
    <property type="project" value="UniProtKB-KW"/>
</dbReference>
<keyword evidence="1" id="KW-0479">Metal-binding</keyword>
<dbReference type="PANTHER" id="PTHR10229">
    <property type="entry name" value="GTP-BINDING PROTEIN HFLX"/>
    <property type="match status" value="1"/>
</dbReference>
<dbReference type="GO" id="GO:0043022">
    <property type="term" value="F:ribosome binding"/>
    <property type="evidence" value="ECO:0007669"/>
    <property type="project" value="TreeGrafter"/>
</dbReference>
<dbReference type="InterPro" id="IPR030394">
    <property type="entry name" value="G_HFLX_dom"/>
</dbReference>
<feature type="compositionally biased region" description="Polar residues" evidence="6">
    <location>
        <begin position="679"/>
        <end position="700"/>
    </location>
</feature>
<feature type="domain" description="Hflx-type G" evidence="7">
    <location>
        <begin position="1949"/>
        <end position="2104"/>
    </location>
</feature>
<dbReference type="Proteomes" id="UP000887575">
    <property type="component" value="Unassembled WGS sequence"/>
</dbReference>
<feature type="region of interest" description="Disordered" evidence="6">
    <location>
        <begin position="1192"/>
        <end position="1570"/>
    </location>
</feature>
<feature type="compositionally biased region" description="Basic and acidic residues" evidence="6">
    <location>
        <begin position="87"/>
        <end position="104"/>
    </location>
</feature>
<dbReference type="Pfam" id="PF13167">
    <property type="entry name" value="GTP-bdg_N"/>
    <property type="match status" value="1"/>
</dbReference>
<dbReference type="InterPro" id="IPR019343">
    <property type="entry name" value="PPP1R21_N"/>
</dbReference>
<dbReference type="InterPro" id="IPR019348">
    <property type="entry name" value="PPP1R21_six_helix"/>
</dbReference>
<dbReference type="InterPro" id="IPR042108">
    <property type="entry name" value="GTPase_HflX_N_sf"/>
</dbReference>
<dbReference type="InterPro" id="IPR027417">
    <property type="entry name" value="P-loop_NTPase"/>
</dbReference>
<feature type="region of interest" description="Disordered" evidence="6">
    <location>
        <begin position="678"/>
        <end position="700"/>
    </location>
</feature>
<evidence type="ECO:0000313" key="9">
    <source>
        <dbReference type="WBParaSite" id="MBELARI_LOCUS9291"/>
    </source>
</evidence>
<feature type="coiled-coil region" evidence="5">
    <location>
        <begin position="1916"/>
        <end position="1943"/>
    </location>
</feature>
<evidence type="ECO:0000313" key="8">
    <source>
        <dbReference type="Proteomes" id="UP000887575"/>
    </source>
</evidence>
<feature type="region of interest" description="Disordered" evidence="6">
    <location>
        <begin position="1602"/>
        <end position="1650"/>
    </location>
</feature>
<dbReference type="Pfam" id="PF10212">
    <property type="entry name" value="PPP1R21_helical"/>
    <property type="match status" value="1"/>
</dbReference>
<dbReference type="Pfam" id="PF21636">
    <property type="entry name" value="PPP1R21_C"/>
    <property type="match status" value="1"/>
</dbReference>
<feature type="region of interest" description="Disordered" evidence="6">
    <location>
        <begin position="1147"/>
        <end position="1167"/>
    </location>
</feature>
<dbReference type="InterPro" id="IPR006073">
    <property type="entry name" value="GTP-bd"/>
</dbReference>
<dbReference type="Gene3D" id="3.40.50.11060">
    <property type="entry name" value="GTPase HflX, N-terminal domain"/>
    <property type="match status" value="1"/>
</dbReference>
<protein>
    <submittedName>
        <fullName evidence="9">Protein phosphatase 1 regulatory subunit 21</fullName>
    </submittedName>
</protein>
<feature type="compositionally biased region" description="Low complexity" evidence="6">
    <location>
        <begin position="1424"/>
        <end position="1433"/>
    </location>
</feature>
<evidence type="ECO:0000256" key="6">
    <source>
        <dbReference type="SAM" id="MobiDB-lite"/>
    </source>
</evidence>
<feature type="compositionally biased region" description="Polar residues" evidence="6">
    <location>
        <begin position="566"/>
        <end position="579"/>
    </location>
</feature>
<feature type="region of interest" description="Disordered" evidence="6">
    <location>
        <begin position="554"/>
        <end position="580"/>
    </location>
</feature>
<feature type="compositionally biased region" description="Polar residues" evidence="6">
    <location>
        <begin position="1559"/>
        <end position="1570"/>
    </location>
</feature>
<feature type="compositionally biased region" description="Basic and acidic residues" evidence="6">
    <location>
        <begin position="1525"/>
        <end position="1540"/>
    </location>
</feature>
<evidence type="ECO:0000256" key="3">
    <source>
        <dbReference type="ARBA" id="ARBA00022842"/>
    </source>
</evidence>
<feature type="compositionally biased region" description="Basic and acidic residues" evidence="6">
    <location>
        <begin position="1253"/>
        <end position="1275"/>
    </location>
</feature>
<evidence type="ECO:0000259" key="7">
    <source>
        <dbReference type="PROSITE" id="PS51705"/>
    </source>
</evidence>